<evidence type="ECO:0000256" key="7">
    <source>
        <dbReference type="ARBA" id="ARBA00022801"/>
    </source>
</evidence>
<dbReference type="NCBIfam" id="TIGR01509">
    <property type="entry name" value="HAD-SF-IA-v3"/>
    <property type="match status" value="1"/>
</dbReference>
<evidence type="ECO:0000256" key="4">
    <source>
        <dbReference type="ARBA" id="ARBA00006171"/>
    </source>
</evidence>
<feature type="active site" description="Nucleophile" evidence="10">
    <location>
        <position position="20"/>
    </location>
</feature>
<comment type="pathway">
    <text evidence="3 10">Organic acid metabolism; glycolate biosynthesis; glycolate from 2-phosphoglycolate: step 1/1.</text>
</comment>
<keyword evidence="6 10" id="KW-0479">Metal-binding</keyword>
<dbReference type="GO" id="GO:0006281">
    <property type="term" value="P:DNA repair"/>
    <property type="evidence" value="ECO:0007669"/>
    <property type="project" value="TreeGrafter"/>
</dbReference>
<dbReference type="HAMAP" id="MF_00495">
    <property type="entry name" value="GPH_hydrolase_bact"/>
    <property type="match status" value="1"/>
</dbReference>
<keyword evidence="9 10" id="KW-0119">Carbohydrate metabolism</keyword>
<dbReference type="GO" id="GO:0005975">
    <property type="term" value="P:carbohydrate metabolic process"/>
    <property type="evidence" value="ECO:0007669"/>
    <property type="project" value="InterPro"/>
</dbReference>
<dbReference type="NCBIfam" id="NF009695">
    <property type="entry name" value="PRK13222.1-2"/>
    <property type="match status" value="1"/>
</dbReference>
<evidence type="ECO:0000313" key="12">
    <source>
        <dbReference type="Proteomes" id="UP000000238"/>
    </source>
</evidence>
<proteinExistence type="inferred from homology"/>
<dbReference type="InterPro" id="IPR036412">
    <property type="entry name" value="HAD-like_sf"/>
</dbReference>
<dbReference type="InterPro" id="IPR037512">
    <property type="entry name" value="PGPase_prok"/>
</dbReference>
<evidence type="ECO:0000256" key="8">
    <source>
        <dbReference type="ARBA" id="ARBA00022842"/>
    </source>
</evidence>
<evidence type="ECO:0000313" key="11">
    <source>
        <dbReference type="EMBL" id="ABC32761.1"/>
    </source>
</evidence>
<dbReference type="FunFam" id="3.40.50.1000:FF:000022">
    <property type="entry name" value="Phosphoglycolate phosphatase"/>
    <property type="match status" value="1"/>
</dbReference>
<evidence type="ECO:0000256" key="2">
    <source>
        <dbReference type="ARBA" id="ARBA00001946"/>
    </source>
</evidence>
<comment type="function">
    <text evidence="10">Specifically catalyzes the dephosphorylation of 2-phosphoglycolate. Is involved in the dissimilation of the intracellular 2-phosphoglycolate formed during the DNA repair of 3'-phosphoglycolate ends, a major class of DNA lesions induced by oxidative stress.</text>
</comment>
<dbReference type="GO" id="GO:0008967">
    <property type="term" value="F:phosphoglycolate phosphatase activity"/>
    <property type="evidence" value="ECO:0007669"/>
    <property type="project" value="UniProtKB-UniRule"/>
</dbReference>
<evidence type="ECO:0000256" key="9">
    <source>
        <dbReference type="ARBA" id="ARBA00023277"/>
    </source>
</evidence>
<dbReference type="GO" id="GO:0046295">
    <property type="term" value="P:glycolate biosynthetic process"/>
    <property type="evidence" value="ECO:0007669"/>
    <property type="project" value="UniProtKB-UniRule"/>
</dbReference>
<feature type="binding site" evidence="10">
    <location>
        <position position="187"/>
    </location>
    <ligand>
        <name>Mg(2+)</name>
        <dbReference type="ChEBI" id="CHEBI:18420"/>
    </ligand>
</feature>
<feature type="binding site" evidence="10">
    <location>
        <position position="22"/>
    </location>
    <ligand>
        <name>Mg(2+)</name>
        <dbReference type="ChEBI" id="CHEBI:18420"/>
    </ligand>
</feature>
<keyword evidence="8 10" id="KW-0460">Magnesium</keyword>
<dbReference type="PANTHER" id="PTHR43434:SF1">
    <property type="entry name" value="PHOSPHOGLYCOLATE PHOSPHATASE"/>
    <property type="match status" value="1"/>
</dbReference>
<dbReference type="NCBIfam" id="TIGR01549">
    <property type="entry name" value="HAD-SF-IA-v1"/>
    <property type="match status" value="1"/>
</dbReference>
<dbReference type="Proteomes" id="UP000000238">
    <property type="component" value="Chromosome"/>
</dbReference>
<dbReference type="AlphaFoldDB" id="Q2S9B3"/>
<dbReference type="PANTHER" id="PTHR43434">
    <property type="entry name" value="PHOSPHOGLYCOLATE PHOSPHATASE"/>
    <property type="match status" value="1"/>
</dbReference>
<organism evidence="11 12">
    <name type="scientific">Hahella chejuensis (strain KCTC 2396)</name>
    <dbReference type="NCBI Taxonomy" id="349521"/>
    <lineage>
        <taxon>Bacteria</taxon>
        <taxon>Pseudomonadati</taxon>
        <taxon>Pseudomonadota</taxon>
        <taxon>Gammaproteobacteria</taxon>
        <taxon>Oceanospirillales</taxon>
        <taxon>Hahellaceae</taxon>
        <taxon>Hahella</taxon>
    </lineage>
</organism>
<dbReference type="OrthoDB" id="9776368at2"/>
<dbReference type="RefSeq" id="WP_011399819.1">
    <property type="nucleotide sequence ID" value="NC_007645.1"/>
</dbReference>
<dbReference type="KEGG" id="hch:HCH_06113"/>
<evidence type="ECO:0000256" key="1">
    <source>
        <dbReference type="ARBA" id="ARBA00000830"/>
    </source>
</evidence>
<evidence type="ECO:0000256" key="5">
    <source>
        <dbReference type="ARBA" id="ARBA00013078"/>
    </source>
</evidence>
<dbReference type="InterPro" id="IPR023198">
    <property type="entry name" value="PGP-like_dom2"/>
</dbReference>
<evidence type="ECO:0000256" key="3">
    <source>
        <dbReference type="ARBA" id="ARBA00004818"/>
    </source>
</evidence>
<dbReference type="SUPFAM" id="SSF56784">
    <property type="entry name" value="HAD-like"/>
    <property type="match status" value="1"/>
</dbReference>
<dbReference type="UniPathway" id="UPA00865">
    <property type="reaction ID" value="UER00834"/>
</dbReference>
<evidence type="ECO:0000256" key="10">
    <source>
        <dbReference type="HAMAP-Rule" id="MF_00495"/>
    </source>
</evidence>
<keyword evidence="7 10" id="KW-0378">Hydrolase</keyword>
<accession>Q2S9B3</accession>
<dbReference type="EC" id="3.1.3.18" evidence="5 10"/>
<dbReference type="Pfam" id="PF00702">
    <property type="entry name" value="Hydrolase"/>
    <property type="match status" value="1"/>
</dbReference>
<dbReference type="SFLD" id="SFLDS00003">
    <property type="entry name" value="Haloacid_Dehalogenase"/>
    <property type="match status" value="1"/>
</dbReference>
<dbReference type="InterPro" id="IPR023214">
    <property type="entry name" value="HAD_sf"/>
</dbReference>
<sequence length="231" mass="25418">MPDLLIPSYENGLPQLALFDLDGTLIDSAPDLADAVDFMLLESGFSAAGEALVREWVGNGAPMLIKRALAHALELEEPQQVAEAQFQSAASIFYDRYDEYCCVRTRIYPGAEELLQHWRDQGVAMGIVTNKPARFTQPILQALKLEQYFAISLSGDSLPVKKPDPTPLLHACEALQAQPGSTLMIGDSINDVLAARHANMKIACVTYGYNHGEDIRDANPDWVMDSLIELK</sequence>
<evidence type="ECO:0000256" key="6">
    <source>
        <dbReference type="ARBA" id="ARBA00022723"/>
    </source>
</evidence>
<dbReference type="GO" id="GO:0005829">
    <property type="term" value="C:cytosol"/>
    <property type="evidence" value="ECO:0007669"/>
    <property type="project" value="TreeGrafter"/>
</dbReference>
<dbReference type="SFLD" id="SFLDG01129">
    <property type="entry name" value="C1.5:_HAD__Beta-PGM__Phosphata"/>
    <property type="match status" value="1"/>
</dbReference>
<dbReference type="eggNOG" id="COG0546">
    <property type="taxonomic scope" value="Bacteria"/>
</dbReference>
<gene>
    <name evidence="10 11" type="primary">gph</name>
    <name evidence="11" type="ordered locus">HCH_06113</name>
</gene>
<dbReference type="GO" id="GO:0046872">
    <property type="term" value="F:metal ion binding"/>
    <property type="evidence" value="ECO:0007669"/>
    <property type="project" value="UniProtKB-KW"/>
</dbReference>
<comment type="similarity">
    <text evidence="4 10">Belongs to the HAD-like hydrolase superfamily. CbbY/CbbZ/Gph/YieH family.</text>
</comment>
<dbReference type="Gene3D" id="3.40.50.1000">
    <property type="entry name" value="HAD superfamily/HAD-like"/>
    <property type="match status" value="1"/>
</dbReference>
<name>Q2S9B3_HAHCH</name>
<dbReference type="STRING" id="349521.HCH_06113"/>
<comment type="catalytic activity">
    <reaction evidence="1 10">
        <text>2-phosphoglycolate + H2O = glycolate + phosphate</text>
        <dbReference type="Rhea" id="RHEA:14369"/>
        <dbReference type="ChEBI" id="CHEBI:15377"/>
        <dbReference type="ChEBI" id="CHEBI:29805"/>
        <dbReference type="ChEBI" id="CHEBI:43474"/>
        <dbReference type="ChEBI" id="CHEBI:58033"/>
        <dbReference type="EC" id="3.1.3.18"/>
    </reaction>
</comment>
<dbReference type="InterPro" id="IPR006439">
    <property type="entry name" value="HAD-SF_hydro_IA"/>
</dbReference>
<dbReference type="NCBIfam" id="TIGR01449">
    <property type="entry name" value="PGP_bact"/>
    <property type="match status" value="1"/>
</dbReference>
<keyword evidence="12" id="KW-1185">Reference proteome</keyword>
<dbReference type="EMBL" id="CP000155">
    <property type="protein sequence ID" value="ABC32761.1"/>
    <property type="molecule type" value="Genomic_DNA"/>
</dbReference>
<feature type="binding site" evidence="10">
    <location>
        <position position="20"/>
    </location>
    <ligand>
        <name>Mg(2+)</name>
        <dbReference type="ChEBI" id="CHEBI:18420"/>
    </ligand>
</feature>
<dbReference type="CDD" id="cd16417">
    <property type="entry name" value="HAD_PGPase"/>
    <property type="match status" value="1"/>
</dbReference>
<dbReference type="HOGENOM" id="CLU_045011_19_1_6"/>
<protein>
    <recommendedName>
        <fullName evidence="5 10">Phosphoglycolate phosphatase</fullName>
        <shortName evidence="10">PGP</shortName>
        <shortName evidence="10">PGPase</shortName>
        <ecNumber evidence="5 10">3.1.3.18</ecNumber>
    </recommendedName>
</protein>
<comment type="cofactor">
    <cofactor evidence="2 10">
        <name>Mg(2+)</name>
        <dbReference type="ChEBI" id="CHEBI:18420"/>
    </cofactor>
</comment>
<dbReference type="PRINTS" id="PR00413">
    <property type="entry name" value="HADHALOGNASE"/>
</dbReference>
<dbReference type="InterPro" id="IPR050155">
    <property type="entry name" value="HAD-like_hydrolase_sf"/>
</dbReference>
<dbReference type="Gene3D" id="1.10.150.240">
    <property type="entry name" value="Putative phosphatase, domain 2"/>
    <property type="match status" value="1"/>
</dbReference>
<dbReference type="SFLD" id="SFLDG01135">
    <property type="entry name" value="C1.5.6:_HAD__Beta-PGM__Phospha"/>
    <property type="match status" value="1"/>
</dbReference>
<reference evidence="11 12" key="1">
    <citation type="journal article" date="2005" name="Nucleic Acids Res.">
        <title>Genomic blueprint of Hahella chejuensis, a marine microbe producing an algicidal agent.</title>
        <authorList>
            <person name="Jeong H."/>
            <person name="Yim J.H."/>
            <person name="Lee C."/>
            <person name="Choi S.-H."/>
            <person name="Park Y.K."/>
            <person name="Yoon S.H."/>
            <person name="Hur C.-G."/>
            <person name="Kang H.-Y."/>
            <person name="Kim D."/>
            <person name="Lee H.H."/>
            <person name="Park K.H."/>
            <person name="Park S.-H."/>
            <person name="Park H.-S."/>
            <person name="Lee H.K."/>
            <person name="Oh T.K."/>
            <person name="Kim J.F."/>
        </authorList>
    </citation>
    <scope>NUCLEOTIDE SEQUENCE [LARGE SCALE GENOMIC DNA]</scope>
    <source>
        <strain evidence="11 12">KCTC 2396</strain>
    </source>
</reference>